<feature type="transmembrane region" description="Helical" evidence="2">
    <location>
        <begin position="36"/>
        <end position="58"/>
    </location>
</feature>
<keyword evidence="2" id="KW-1133">Transmembrane helix</keyword>
<dbReference type="EMBL" id="GBRH01195284">
    <property type="protein sequence ID" value="JAE02612.1"/>
    <property type="molecule type" value="Transcribed_RNA"/>
</dbReference>
<proteinExistence type="predicted"/>
<protein>
    <submittedName>
        <fullName evidence="3">Uncharacterized protein</fullName>
    </submittedName>
</protein>
<dbReference type="AlphaFoldDB" id="A0A0A9ERC6"/>
<keyword evidence="2" id="KW-0812">Transmembrane</keyword>
<name>A0A0A9ERC6_ARUDO</name>
<evidence type="ECO:0000256" key="1">
    <source>
        <dbReference type="SAM" id="MobiDB-lite"/>
    </source>
</evidence>
<evidence type="ECO:0000256" key="2">
    <source>
        <dbReference type="SAM" id="Phobius"/>
    </source>
</evidence>
<feature type="region of interest" description="Disordered" evidence="1">
    <location>
        <begin position="1"/>
        <end position="28"/>
    </location>
</feature>
<reference evidence="3" key="1">
    <citation type="submission" date="2014-09" db="EMBL/GenBank/DDBJ databases">
        <authorList>
            <person name="Magalhaes I.L.F."/>
            <person name="Oliveira U."/>
            <person name="Santos F.R."/>
            <person name="Vidigal T.H.D.A."/>
            <person name="Brescovit A.D."/>
            <person name="Santos A.J."/>
        </authorList>
    </citation>
    <scope>NUCLEOTIDE SEQUENCE</scope>
    <source>
        <tissue evidence="3">Shoot tissue taken approximately 20 cm above the soil surface</tissue>
    </source>
</reference>
<sequence length="79" mass="8076">MHRIRRGEANPSPPDPGTSPENDPHAKYSGFLQPPASWICLAAGLLVLFLLPPAMALCGGGALTGIPSLLAPYAGLGAD</sequence>
<keyword evidence="2" id="KW-0472">Membrane</keyword>
<accession>A0A0A9ERC6</accession>
<evidence type="ECO:0000313" key="3">
    <source>
        <dbReference type="EMBL" id="JAE02612.1"/>
    </source>
</evidence>
<reference evidence="3" key="2">
    <citation type="journal article" date="2015" name="Data Brief">
        <title>Shoot transcriptome of the giant reed, Arundo donax.</title>
        <authorList>
            <person name="Barrero R.A."/>
            <person name="Guerrero F.D."/>
            <person name="Moolhuijzen P."/>
            <person name="Goolsby J.A."/>
            <person name="Tidwell J."/>
            <person name="Bellgard S.E."/>
            <person name="Bellgard M.I."/>
        </authorList>
    </citation>
    <scope>NUCLEOTIDE SEQUENCE</scope>
    <source>
        <tissue evidence="3">Shoot tissue taken approximately 20 cm above the soil surface</tissue>
    </source>
</reference>
<organism evidence="3">
    <name type="scientific">Arundo donax</name>
    <name type="common">Giant reed</name>
    <name type="synonym">Donax arundinaceus</name>
    <dbReference type="NCBI Taxonomy" id="35708"/>
    <lineage>
        <taxon>Eukaryota</taxon>
        <taxon>Viridiplantae</taxon>
        <taxon>Streptophyta</taxon>
        <taxon>Embryophyta</taxon>
        <taxon>Tracheophyta</taxon>
        <taxon>Spermatophyta</taxon>
        <taxon>Magnoliopsida</taxon>
        <taxon>Liliopsida</taxon>
        <taxon>Poales</taxon>
        <taxon>Poaceae</taxon>
        <taxon>PACMAD clade</taxon>
        <taxon>Arundinoideae</taxon>
        <taxon>Arundineae</taxon>
        <taxon>Arundo</taxon>
    </lineage>
</organism>